<dbReference type="GO" id="GO:0000139">
    <property type="term" value="C:Golgi membrane"/>
    <property type="evidence" value="ECO:0007669"/>
    <property type="project" value="InterPro"/>
</dbReference>
<keyword evidence="1" id="KW-0472">Membrane</keyword>
<dbReference type="Proteomes" id="UP000271974">
    <property type="component" value="Unassembled WGS sequence"/>
</dbReference>
<organism evidence="2 3">
    <name type="scientific">Elysia chlorotica</name>
    <name type="common">Eastern emerald elysia</name>
    <name type="synonym">Sea slug</name>
    <dbReference type="NCBI Taxonomy" id="188477"/>
    <lineage>
        <taxon>Eukaryota</taxon>
        <taxon>Metazoa</taxon>
        <taxon>Spiralia</taxon>
        <taxon>Lophotrochozoa</taxon>
        <taxon>Mollusca</taxon>
        <taxon>Gastropoda</taxon>
        <taxon>Heterobranchia</taxon>
        <taxon>Euthyneura</taxon>
        <taxon>Panpulmonata</taxon>
        <taxon>Sacoglossa</taxon>
        <taxon>Placobranchoidea</taxon>
        <taxon>Plakobranchidae</taxon>
        <taxon>Elysia</taxon>
    </lineage>
</organism>
<keyword evidence="1" id="KW-1133">Transmembrane helix</keyword>
<keyword evidence="3" id="KW-1185">Reference proteome</keyword>
<dbReference type="EMBL" id="RQTK01000122">
    <property type="protein sequence ID" value="RUS87025.1"/>
    <property type="molecule type" value="Genomic_DNA"/>
</dbReference>
<dbReference type="PANTHER" id="PTHR31410">
    <property type="entry name" value="TRANSMEMBRANE PROTEIN 246"/>
    <property type="match status" value="1"/>
</dbReference>
<feature type="transmembrane region" description="Helical" evidence="1">
    <location>
        <begin position="89"/>
        <end position="105"/>
    </location>
</feature>
<dbReference type="GO" id="GO:0006506">
    <property type="term" value="P:GPI anchor biosynthetic process"/>
    <property type="evidence" value="ECO:0007669"/>
    <property type="project" value="InterPro"/>
</dbReference>
<evidence type="ECO:0000256" key="1">
    <source>
        <dbReference type="SAM" id="Phobius"/>
    </source>
</evidence>
<dbReference type="GO" id="GO:0016757">
    <property type="term" value="F:glycosyltransferase activity"/>
    <property type="evidence" value="ECO:0007669"/>
    <property type="project" value="InterPro"/>
</dbReference>
<accession>A0A3S1BME8</accession>
<sequence length="202" mass="23915">MIESRLKMYPKYAYLKLYFPPKWQGFSTELSRIFDLVLWATIMFSIVSLCLIMLSKSKLSFNHKVPLLDSSNRFISLECKQKVSFNNRAFIFLFLLCFLTIWLLGRQNVESLRRIWRYCYRLEEADDCCTQAQMYPIDIVEALSKYLLLSSGTEHTDFAIEDFAVDEDLPIWQVEPSLFFHNGLITSLNGTQKHPEEFMFRR</sequence>
<evidence type="ECO:0000313" key="2">
    <source>
        <dbReference type="EMBL" id="RUS87025.1"/>
    </source>
</evidence>
<evidence type="ECO:0000313" key="3">
    <source>
        <dbReference type="Proteomes" id="UP000271974"/>
    </source>
</evidence>
<proteinExistence type="predicted"/>
<dbReference type="AlphaFoldDB" id="A0A3S1BME8"/>
<gene>
    <name evidence="2" type="ORF">EGW08_005263</name>
</gene>
<keyword evidence="1" id="KW-0812">Transmembrane</keyword>
<protein>
    <submittedName>
        <fullName evidence="2">Uncharacterized protein</fullName>
    </submittedName>
</protein>
<name>A0A3S1BME8_ELYCH</name>
<dbReference type="PANTHER" id="PTHR31410:SF2">
    <property type="entry name" value="GLYCOSYL TRANSFERASE 64 DOMAIN-CONTAINING PROTEIN"/>
    <property type="match status" value="1"/>
</dbReference>
<dbReference type="OrthoDB" id="2016523at2759"/>
<feature type="transmembrane region" description="Helical" evidence="1">
    <location>
        <begin position="36"/>
        <end position="54"/>
    </location>
</feature>
<dbReference type="InterPro" id="IPR029675">
    <property type="entry name" value="PGAP4"/>
</dbReference>
<comment type="caution">
    <text evidence="2">The sequence shown here is derived from an EMBL/GenBank/DDBJ whole genome shotgun (WGS) entry which is preliminary data.</text>
</comment>
<reference evidence="2 3" key="1">
    <citation type="submission" date="2019-01" db="EMBL/GenBank/DDBJ databases">
        <title>A draft genome assembly of the solar-powered sea slug Elysia chlorotica.</title>
        <authorList>
            <person name="Cai H."/>
            <person name="Li Q."/>
            <person name="Fang X."/>
            <person name="Li J."/>
            <person name="Curtis N.E."/>
            <person name="Altenburger A."/>
            <person name="Shibata T."/>
            <person name="Feng M."/>
            <person name="Maeda T."/>
            <person name="Schwartz J.A."/>
            <person name="Shigenobu S."/>
            <person name="Lundholm N."/>
            <person name="Nishiyama T."/>
            <person name="Yang H."/>
            <person name="Hasebe M."/>
            <person name="Li S."/>
            <person name="Pierce S.K."/>
            <person name="Wang J."/>
        </authorList>
    </citation>
    <scope>NUCLEOTIDE SEQUENCE [LARGE SCALE GENOMIC DNA]</scope>
    <source>
        <strain evidence="2">EC2010</strain>
        <tissue evidence="2">Whole organism of an adult</tissue>
    </source>
</reference>